<name>A0AAV4BZ60_9GAST</name>
<organism evidence="1 2">
    <name type="scientific">Plakobranchus ocellatus</name>
    <dbReference type="NCBI Taxonomy" id="259542"/>
    <lineage>
        <taxon>Eukaryota</taxon>
        <taxon>Metazoa</taxon>
        <taxon>Spiralia</taxon>
        <taxon>Lophotrochozoa</taxon>
        <taxon>Mollusca</taxon>
        <taxon>Gastropoda</taxon>
        <taxon>Heterobranchia</taxon>
        <taxon>Euthyneura</taxon>
        <taxon>Panpulmonata</taxon>
        <taxon>Sacoglossa</taxon>
        <taxon>Placobranchoidea</taxon>
        <taxon>Plakobranchidae</taxon>
        <taxon>Plakobranchus</taxon>
    </lineage>
</organism>
<sequence>MLILLYWLLRSLSTPPPPTKAFGGTRGSKLNLKSAWFHPATCVRPYGVQNARGPNTVLIQMTVRSPHNYLIVTTNASEVPPGPV</sequence>
<protein>
    <recommendedName>
        <fullName evidence="3">Secreted protein</fullName>
    </recommendedName>
</protein>
<accession>A0AAV4BZ60</accession>
<evidence type="ECO:0008006" key="3">
    <source>
        <dbReference type="Google" id="ProtNLM"/>
    </source>
</evidence>
<dbReference type="EMBL" id="BLXT01005511">
    <property type="protein sequence ID" value="GFO23669.1"/>
    <property type="molecule type" value="Genomic_DNA"/>
</dbReference>
<comment type="caution">
    <text evidence="1">The sequence shown here is derived from an EMBL/GenBank/DDBJ whole genome shotgun (WGS) entry which is preliminary data.</text>
</comment>
<evidence type="ECO:0000313" key="2">
    <source>
        <dbReference type="Proteomes" id="UP000735302"/>
    </source>
</evidence>
<dbReference type="AlphaFoldDB" id="A0AAV4BZ60"/>
<evidence type="ECO:0000313" key="1">
    <source>
        <dbReference type="EMBL" id="GFO23669.1"/>
    </source>
</evidence>
<gene>
    <name evidence="1" type="ORF">PoB_005017400</name>
</gene>
<keyword evidence="2" id="KW-1185">Reference proteome</keyword>
<proteinExistence type="predicted"/>
<dbReference type="Proteomes" id="UP000735302">
    <property type="component" value="Unassembled WGS sequence"/>
</dbReference>
<reference evidence="1 2" key="1">
    <citation type="journal article" date="2021" name="Elife">
        <title>Chloroplast acquisition without the gene transfer in kleptoplastic sea slugs, Plakobranchus ocellatus.</title>
        <authorList>
            <person name="Maeda T."/>
            <person name="Takahashi S."/>
            <person name="Yoshida T."/>
            <person name="Shimamura S."/>
            <person name="Takaki Y."/>
            <person name="Nagai Y."/>
            <person name="Toyoda A."/>
            <person name="Suzuki Y."/>
            <person name="Arimoto A."/>
            <person name="Ishii H."/>
            <person name="Satoh N."/>
            <person name="Nishiyama T."/>
            <person name="Hasebe M."/>
            <person name="Maruyama T."/>
            <person name="Minagawa J."/>
            <person name="Obokata J."/>
            <person name="Shigenobu S."/>
        </authorList>
    </citation>
    <scope>NUCLEOTIDE SEQUENCE [LARGE SCALE GENOMIC DNA]</scope>
</reference>